<name>A0A0B4FH08_METGA</name>
<proteinExistence type="predicted"/>
<accession>A0A0B4FH08</accession>
<keyword evidence="3" id="KW-1185">Reference proteome</keyword>
<organism evidence="2 3">
    <name type="scientific">Metarhizium guizhouense (strain ARSEF 977)</name>
    <dbReference type="NCBI Taxonomy" id="1276136"/>
    <lineage>
        <taxon>Eukaryota</taxon>
        <taxon>Fungi</taxon>
        <taxon>Dikarya</taxon>
        <taxon>Ascomycota</taxon>
        <taxon>Pezizomycotina</taxon>
        <taxon>Sordariomycetes</taxon>
        <taxon>Hypocreomycetidae</taxon>
        <taxon>Hypocreales</taxon>
        <taxon>Clavicipitaceae</taxon>
        <taxon>Metarhizium</taxon>
    </lineage>
</organism>
<protein>
    <submittedName>
        <fullName evidence="2">Uncharacterized protein</fullName>
    </submittedName>
</protein>
<gene>
    <name evidence="2" type="ORF">MGU_11786</name>
</gene>
<sequence>MLVYAEDITSLDSEELDLVPKRDNLNFVHEQCRAWRLTCCKEALLLDWPYWRSRLVQDEDEEDDDDDDQDEGDVCVIATRRSVDKTLSEELDDLVEKVKNMLEDDERNEDAEQSK</sequence>
<dbReference type="Proteomes" id="UP000031192">
    <property type="component" value="Unassembled WGS sequence"/>
</dbReference>
<dbReference type="AlphaFoldDB" id="A0A0B4FH08"/>
<reference evidence="2 3" key="1">
    <citation type="journal article" date="2014" name="Proc. Natl. Acad. Sci. U.S.A.">
        <title>Trajectory and genomic determinants of fungal-pathogen speciation and host adaptation.</title>
        <authorList>
            <person name="Hu X."/>
            <person name="Xiao G."/>
            <person name="Zheng P."/>
            <person name="Shang Y."/>
            <person name="Su Y."/>
            <person name="Zhang X."/>
            <person name="Liu X."/>
            <person name="Zhan S."/>
            <person name="St Leger R.J."/>
            <person name="Wang C."/>
        </authorList>
    </citation>
    <scope>NUCLEOTIDE SEQUENCE [LARGE SCALE GENOMIC DNA]</scope>
    <source>
        <strain evidence="2 3">ARSEF 977</strain>
    </source>
</reference>
<evidence type="ECO:0000313" key="2">
    <source>
        <dbReference type="EMBL" id="KID73285.1"/>
    </source>
</evidence>
<keyword evidence="1" id="KW-0175">Coiled coil</keyword>
<dbReference type="EMBL" id="AZNH01000545">
    <property type="protein sequence ID" value="KID73285.1"/>
    <property type="molecule type" value="Genomic_DNA"/>
</dbReference>
<evidence type="ECO:0000313" key="3">
    <source>
        <dbReference type="Proteomes" id="UP000031192"/>
    </source>
</evidence>
<comment type="caution">
    <text evidence="2">The sequence shown here is derived from an EMBL/GenBank/DDBJ whole genome shotgun (WGS) entry which is preliminary data.</text>
</comment>
<dbReference type="HOGENOM" id="CLU_2109594_0_0_1"/>
<feature type="coiled-coil region" evidence="1">
    <location>
        <begin position="84"/>
        <end position="115"/>
    </location>
</feature>
<evidence type="ECO:0000256" key="1">
    <source>
        <dbReference type="SAM" id="Coils"/>
    </source>
</evidence>